<evidence type="ECO:0000313" key="1">
    <source>
        <dbReference type="EnsemblPlants" id="AVESA.00010b.r2.4AG0630730.1.CDS"/>
    </source>
</evidence>
<reference evidence="1" key="1">
    <citation type="submission" date="2021-05" db="EMBL/GenBank/DDBJ databases">
        <authorList>
            <person name="Scholz U."/>
            <person name="Mascher M."/>
            <person name="Fiebig A."/>
        </authorList>
    </citation>
    <scope>NUCLEOTIDE SEQUENCE [LARGE SCALE GENOMIC DNA]</scope>
</reference>
<keyword evidence="2" id="KW-1185">Reference proteome</keyword>
<evidence type="ECO:0000313" key="2">
    <source>
        <dbReference type="Proteomes" id="UP001732700"/>
    </source>
</evidence>
<accession>A0ACD5WK56</accession>
<proteinExistence type="predicted"/>
<reference evidence="1" key="2">
    <citation type="submission" date="2025-09" db="UniProtKB">
        <authorList>
            <consortium name="EnsemblPlants"/>
        </authorList>
    </citation>
    <scope>IDENTIFICATION</scope>
</reference>
<protein>
    <submittedName>
        <fullName evidence="1">Uncharacterized protein</fullName>
    </submittedName>
</protein>
<dbReference type="EnsemblPlants" id="AVESA.00010b.r2.4AG0630730.1">
    <property type="protein sequence ID" value="AVESA.00010b.r2.4AG0630730.1.CDS"/>
    <property type="gene ID" value="AVESA.00010b.r2.4AG0630730"/>
</dbReference>
<organism evidence="1 2">
    <name type="scientific">Avena sativa</name>
    <name type="common">Oat</name>
    <dbReference type="NCBI Taxonomy" id="4498"/>
    <lineage>
        <taxon>Eukaryota</taxon>
        <taxon>Viridiplantae</taxon>
        <taxon>Streptophyta</taxon>
        <taxon>Embryophyta</taxon>
        <taxon>Tracheophyta</taxon>
        <taxon>Spermatophyta</taxon>
        <taxon>Magnoliopsida</taxon>
        <taxon>Liliopsida</taxon>
        <taxon>Poales</taxon>
        <taxon>Poaceae</taxon>
        <taxon>BOP clade</taxon>
        <taxon>Pooideae</taxon>
        <taxon>Poodae</taxon>
        <taxon>Poeae</taxon>
        <taxon>Poeae Chloroplast Group 1 (Aveneae type)</taxon>
        <taxon>Aveninae</taxon>
        <taxon>Avena</taxon>
    </lineage>
</organism>
<sequence length="393" mass="44247">MRIGDEKLRTGDGDWRRETNLYSRRQATAGFSGEAVQQQAGQRRDDLLVAARDTQGSTADDLDLIELAANNNGKEEVDAYANPWWVEFWILTRRGFTNTRRTPEIFLTRLGVVVLTGFIMASIFWRLDNTPKGVNERFSFFDIAIFTVFYTTGDALPVFLMERYIFLRETAHNAYRPSSYMLSNAVVAFPPLILLAVAFAAITFFAIGLAGGWEGFVFFVLVMLASLWAGSGFVTFVSGVVPHLAIGYAVVVAVLAYFLVFSGFFMTRDRIADYWIWFHYVSLMKYPYEAMMQNEFGADPGKCFMRGVQMFDGTPMATLPVETQVNALNGMSKSVGIDFNSTSCITTGTDILAKHAVDQLGKWGCLWVTFAWGFLFRVLFYLALRLGSKNKRK</sequence>
<name>A0ACD5WK56_AVESA</name>
<dbReference type="Proteomes" id="UP001732700">
    <property type="component" value="Chromosome 4A"/>
</dbReference>